<protein>
    <submittedName>
        <fullName evidence="2">Uncharacterized protein</fullName>
    </submittedName>
</protein>
<organism evidence="2 3">
    <name type="scientific">Beauveria bassiana D1-5</name>
    <dbReference type="NCBI Taxonomy" id="1245745"/>
    <lineage>
        <taxon>Eukaryota</taxon>
        <taxon>Fungi</taxon>
        <taxon>Dikarya</taxon>
        <taxon>Ascomycota</taxon>
        <taxon>Pezizomycotina</taxon>
        <taxon>Sordariomycetes</taxon>
        <taxon>Hypocreomycetidae</taxon>
        <taxon>Hypocreales</taxon>
        <taxon>Cordycipitaceae</taxon>
        <taxon>Beauveria</taxon>
    </lineage>
</organism>
<gene>
    <name evidence="2" type="ORF">BBAD15_g5482</name>
</gene>
<accession>A0A0A2VNN4</accession>
<feature type="region of interest" description="Disordered" evidence="1">
    <location>
        <begin position="232"/>
        <end position="263"/>
    </location>
</feature>
<dbReference type="AlphaFoldDB" id="A0A0A2VNN4"/>
<proteinExistence type="predicted"/>
<sequence length="360" mass="40479">MAPPFANRPNREADSGLPLNWYQSVLDWASPDEERDNPGKFDVSGKPLASFHDLRTREFNKESGDWTFAHAVHVARWEFHQAGYTSTQLQESKQVSMRNDLLTSVLTALRSIYFPNILECTTFAQASAKFISDLDAMARIVVESLPNGKSQTEKVSRRHGLLTPLAKKWFLAAKFSSPTGVLPERLLKNLKTLGCSDYLNIEASSMTQTLRALRLSTDLAITKKKNNSSLNKCKASRKVDDDAERQAEKDATRPFDASPSKTMSFDRSSLQLLINKTIDDRLHEFNTSEVGKKRKFNDGHLDEPIEAAVKKKLASYEVLLDDYTGLTDHLVHSLVSFSDLSEKATKLKQRREELKAAATL</sequence>
<comment type="caution">
    <text evidence="2">The sequence shown here is derived from an EMBL/GenBank/DDBJ whole genome shotgun (WGS) entry which is preliminary data.</text>
</comment>
<dbReference type="Proteomes" id="UP000030106">
    <property type="component" value="Unassembled WGS sequence"/>
</dbReference>
<reference evidence="2 3" key="1">
    <citation type="submission" date="2012-10" db="EMBL/GenBank/DDBJ databases">
        <title>Genome sequencing and analysis of entomopathogenic fungi Beauveria bassiana D1-5.</title>
        <authorList>
            <person name="Li Q."/>
            <person name="Wang L."/>
            <person name="Zhang Z."/>
            <person name="Wang Q."/>
            <person name="Ren J."/>
            <person name="Wang M."/>
            <person name="Xu W."/>
            <person name="Wang J."/>
            <person name="Lu Y."/>
            <person name="Du Q."/>
            <person name="Sun Z."/>
        </authorList>
    </citation>
    <scope>NUCLEOTIDE SEQUENCE [LARGE SCALE GENOMIC DNA]</scope>
    <source>
        <strain evidence="2 3">D1-5</strain>
    </source>
</reference>
<feature type="compositionally biased region" description="Basic and acidic residues" evidence="1">
    <location>
        <begin position="237"/>
        <end position="253"/>
    </location>
</feature>
<evidence type="ECO:0000313" key="2">
    <source>
        <dbReference type="EMBL" id="KGQ09188.1"/>
    </source>
</evidence>
<dbReference type="EMBL" id="ANFO01000487">
    <property type="protein sequence ID" value="KGQ09188.1"/>
    <property type="molecule type" value="Genomic_DNA"/>
</dbReference>
<dbReference type="OrthoDB" id="10581233at2759"/>
<dbReference type="HOGENOM" id="CLU_769427_0_0_1"/>
<name>A0A0A2VNN4_BEABA</name>
<evidence type="ECO:0000313" key="3">
    <source>
        <dbReference type="Proteomes" id="UP000030106"/>
    </source>
</evidence>
<evidence type="ECO:0000256" key="1">
    <source>
        <dbReference type="SAM" id="MobiDB-lite"/>
    </source>
</evidence>